<name>A0A366DI71_9NOCA</name>
<comment type="caution">
    <text evidence="5">The sequence shown here is derived from an EMBL/GenBank/DDBJ whole genome shotgun (WGS) entry which is preliminary data.</text>
</comment>
<evidence type="ECO:0000256" key="2">
    <source>
        <dbReference type="PIRSR" id="PIRSR640198-2"/>
    </source>
</evidence>
<dbReference type="Pfam" id="PF02661">
    <property type="entry name" value="Fic"/>
    <property type="match status" value="1"/>
</dbReference>
<dbReference type="SUPFAM" id="SSF140931">
    <property type="entry name" value="Fic-like"/>
    <property type="match status" value="1"/>
</dbReference>
<accession>A0A366DI71</accession>
<dbReference type="PROSITE" id="PS51459">
    <property type="entry name" value="FIDO"/>
    <property type="match status" value="1"/>
</dbReference>
<dbReference type="Pfam" id="PF13784">
    <property type="entry name" value="Fic_N"/>
    <property type="match status" value="1"/>
</dbReference>
<feature type="active site" evidence="1">
    <location>
        <position position="225"/>
    </location>
</feature>
<dbReference type="PANTHER" id="PTHR13504">
    <property type="entry name" value="FIDO DOMAIN-CONTAINING PROTEIN DDB_G0283145"/>
    <property type="match status" value="1"/>
</dbReference>
<evidence type="ECO:0000259" key="4">
    <source>
        <dbReference type="PROSITE" id="PS51459"/>
    </source>
</evidence>
<sequence>MAELLREHWVGSVDGGELSRRDRSSGSYLAYLPDSLADRRFTLTGATAADVADAEVAIARLDAEANALVETEALAWLLLRAEAIASSRIEGLEIGARRLLRAEVARHLEGETSDVTATEVLGNIDAMAVATGAVRPGEPITEQALLDVHGRLLAGTRLARHGGRYREEQNWIGGSSFNPFAAAFVPPPASHVPALMNDLVEFCDRDDLPAVAQAAIAHAQFETIHPFVDGNGRTGRALIHMVLRRRGTVARVVAPVSLILATWSDSYIDGLTRYRHLGPPDSPQAAEGVDVWVARFAAACARAAEDAITFERGSAELQQSWRARLAPVRASSAVDLLLGKLVGAPILTVATAATLIGRSFPTTNAAIERLAGAGVLRQLTVGRRNRAFEVPEVIEAFTALERRLASPDGDTRTSELSRPVPRRR</sequence>
<evidence type="ECO:0000313" key="5">
    <source>
        <dbReference type="EMBL" id="RBO88948.1"/>
    </source>
</evidence>
<dbReference type="GO" id="GO:0005524">
    <property type="term" value="F:ATP binding"/>
    <property type="evidence" value="ECO:0007669"/>
    <property type="project" value="UniProtKB-KW"/>
</dbReference>
<protein>
    <submittedName>
        <fullName evidence="5">Fic family protein</fullName>
    </submittedName>
</protein>
<feature type="binding site" evidence="2">
    <location>
        <begin position="229"/>
        <end position="236"/>
    </location>
    <ligand>
        <name>ATP</name>
        <dbReference type="ChEBI" id="CHEBI:30616"/>
    </ligand>
</feature>
<dbReference type="InterPro" id="IPR036597">
    <property type="entry name" value="Fido-like_dom_sf"/>
</dbReference>
<proteinExistence type="predicted"/>
<dbReference type="RefSeq" id="WP_067507543.1">
    <property type="nucleotide sequence ID" value="NZ_QNRE01000008.1"/>
</dbReference>
<keyword evidence="2" id="KW-0067">ATP-binding</keyword>
<dbReference type="AlphaFoldDB" id="A0A366DI71"/>
<keyword evidence="6" id="KW-1185">Reference proteome</keyword>
<dbReference type="PANTHER" id="PTHR13504:SF38">
    <property type="entry name" value="FIDO DOMAIN-CONTAINING PROTEIN"/>
    <property type="match status" value="1"/>
</dbReference>
<dbReference type="STRING" id="1210090.GCA_001613185_02227"/>
<dbReference type="Proteomes" id="UP000252586">
    <property type="component" value="Unassembled WGS sequence"/>
</dbReference>
<dbReference type="OrthoDB" id="9813719at2"/>
<keyword evidence="2" id="KW-0547">Nucleotide-binding</keyword>
<evidence type="ECO:0000256" key="3">
    <source>
        <dbReference type="SAM" id="MobiDB-lite"/>
    </source>
</evidence>
<reference evidence="5 6" key="1">
    <citation type="submission" date="2018-06" db="EMBL/GenBank/DDBJ databases">
        <title>Genomic Encyclopedia of Type Strains, Phase IV (KMG-IV): sequencing the most valuable type-strain genomes for metagenomic binning, comparative biology and taxonomic classification.</title>
        <authorList>
            <person name="Goeker M."/>
        </authorList>
    </citation>
    <scope>NUCLEOTIDE SEQUENCE [LARGE SCALE GENOMIC DNA]</scope>
    <source>
        <strain evidence="5 6">DSM 44599</strain>
    </source>
</reference>
<gene>
    <name evidence="5" type="ORF">DFR74_108173</name>
</gene>
<evidence type="ECO:0000313" key="6">
    <source>
        <dbReference type="Proteomes" id="UP000252586"/>
    </source>
</evidence>
<dbReference type="InterPro" id="IPR025758">
    <property type="entry name" value="Fic/DOC_N"/>
</dbReference>
<organism evidence="5 6">
    <name type="scientific">Nocardia puris</name>
    <dbReference type="NCBI Taxonomy" id="208602"/>
    <lineage>
        <taxon>Bacteria</taxon>
        <taxon>Bacillati</taxon>
        <taxon>Actinomycetota</taxon>
        <taxon>Actinomycetes</taxon>
        <taxon>Mycobacteriales</taxon>
        <taxon>Nocardiaceae</taxon>
        <taxon>Nocardia</taxon>
    </lineage>
</organism>
<evidence type="ECO:0000256" key="1">
    <source>
        <dbReference type="PIRSR" id="PIRSR640198-1"/>
    </source>
</evidence>
<dbReference type="EMBL" id="QNRE01000008">
    <property type="protein sequence ID" value="RBO88948.1"/>
    <property type="molecule type" value="Genomic_DNA"/>
</dbReference>
<dbReference type="InterPro" id="IPR003812">
    <property type="entry name" value="Fido"/>
</dbReference>
<dbReference type="InterPro" id="IPR040198">
    <property type="entry name" value="Fido_containing"/>
</dbReference>
<dbReference type="Gene3D" id="1.10.3290.10">
    <property type="entry name" value="Fido-like domain"/>
    <property type="match status" value="1"/>
</dbReference>
<feature type="domain" description="Fido" evidence="4">
    <location>
        <begin position="140"/>
        <end position="295"/>
    </location>
</feature>
<feature type="region of interest" description="Disordered" evidence="3">
    <location>
        <begin position="405"/>
        <end position="424"/>
    </location>
</feature>
<feature type="compositionally biased region" description="Basic and acidic residues" evidence="3">
    <location>
        <begin position="405"/>
        <end position="415"/>
    </location>
</feature>